<protein>
    <submittedName>
        <fullName evidence="2">Uncharacterized protein</fullName>
    </submittedName>
</protein>
<comment type="caution">
    <text evidence="2">The sequence shown here is derived from an EMBL/GenBank/DDBJ whole genome shotgun (WGS) entry which is preliminary data.</text>
</comment>
<reference evidence="2 3" key="1">
    <citation type="submission" date="2017-10" db="EMBL/GenBank/DDBJ databases">
        <title>Genomics of the genus Arcobacter.</title>
        <authorList>
            <person name="Perez-Cataluna A."/>
            <person name="Figueras M.J."/>
        </authorList>
    </citation>
    <scope>NUCLEOTIDE SEQUENCE [LARGE SCALE GENOMIC DNA]</scope>
    <source>
        <strain evidence="2 3">F26</strain>
    </source>
</reference>
<dbReference type="OrthoDB" id="3295158at2"/>
<organism evidence="2 3">
    <name type="scientific">Arcobacter cloacae</name>
    <dbReference type="NCBI Taxonomy" id="1054034"/>
    <lineage>
        <taxon>Bacteria</taxon>
        <taxon>Pseudomonadati</taxon>
        <taxon>Campylobacterota</taxon>
        <taxon>Epsilonproteobacteria</taxon>
        <taxon>Campylobacterales</taxon>
        <taxon>Arcobacteraceae</taxon>
        <taxon>Arcobacter</taxon>
    </lineage>
</organism>
<keyword evidence="1" id="KW-0472">Membrane</keyword>
<dbReference type="InterPro" id="IPR045655">
    <property type="entry name" value="DUF6394"/>
</dbReference>
<proteinExistence type="predicted"/>
<keyword evidence="1" id="KW-0812">Transmembrane</keyword>
<feature type="transmembrane region" description="Helical" evidence="1">
    <location>
        <begin position="94"/>
        <end position="117"/>
    </location>
</feature>
<dbReference type="EMBL" id="PDJZ01000016">
    <property type="protein sequence ID" value="RXJ83116.1"/>
    <property type="molecule type" value="Genomic_DNA"/>
</dbReference>
<keyword evidence="1" id="KW-1133">Transmembrane helix</keyword>
<evidence type="ECO:0000313" key="2">
    <source>
        <dbReference type="EMBL" id="RXJ83116.1"/>
    </source>
</evidence>
<accession>A0A4Q0ZHI7</accession>
<dbReference type="Pfam" id="PF19931">
    <property type="entry name" value="DUF6394"/>
    <property type="match status" value="1"/>
</dbReference>
<gene>
    <name evidence="2" type="ORF">CRU90_11245</name>
</gene>
<evidence type="ECO:0000313" key="3">
    <source>
        <dbReference type="Proteomes" id="UP000290870"/>
    </source>
</evidence>
<evidence type="ECO:0000256" key="1">
    <source>
        <dbReference type="SAM" id="Phobius"/>
    </source>
</evidence>
<name>A0A4Q0ZHI7_9BACT</name>
<dbReference type="RefSeq" id="WP_128987370.1">
    <property type="nucleotide sequence ID" value="NZ_PDJZ01000016.1"/>
</dbReference>
<dbReference type="Proteomes" id="UP000290870">
    <property type="component" value="Unassembled WGS sequence"/>
</dbReference>
<sequence length="125" mass="13290">MNLDKVISGFFIILAMTLNFGFFYGDMHTIESHSKYELFAAIVVNLIATILKLGDKTQVGSVLLATSLVADIQLIAAATVWTIAVYGSGMNSEIMAVIVSLSGGALLANLTSVALYVGDTLKSKR</sequence>
<feature type="transmembrane region" description="Helical" evidence="1">
    <location>
        <begin position="6"/>
        <end position="24"/>
    </location>
</feature>
<dbReference type="AlphaFoldDB" id="A0A4Q0ZHI7"/>
<feature type="transmembrane region" description="Helical" evidence="1">
    <location>
        <begin position="60"/>
        <end position="87"/>
    </location>
</feature>
<feature type="transmembrane region" description="Helical" evidence="1">
    <location>
        <begin position="36"/>
        <end position="54"/>
    </location>
</feature>